<reference evidence="2" key="1">
    <citation type="journal article" date="2014" name="PLoS ONE">
        <title>Proteomic Analysis of Cattle Tick Rhipicephalus (Boophilus) microplus Saliva: A Comparison between Partially and Fully Engorged Females.</title>
        <authorList>
            <person name="Tirloni L."/>
            <person name="Reck J."/>
            <person name="Terra R.M."/>
            <person name="Martins J.R."/>
            <person name="Mulenga A."/>
            <person name="Sherman N.E."/>
            <person name="Fox J.W."/>
            <person name="Yates J.R.III."/>
            <person name="Termignoni C."/>
            <person name="Pinto A.F."/>
            <person name="da Silva Vaz I.Jr."/>
        </authorList>
    </citation>
    <scope>NUCLEOTIDE SEQUENCE</scope>
</reference>
<feature type="signal peptide" evidence="1">
    <location>
        <begin position="1"/>
        <end position="46"/>
    </location>
</feature>
<dbReference type="InterPro" id="IPR009030">
    <property type="entry name" value="Growth_fac_rcpt_cys_sf"/>
</dbReference>
<keyword evidence="1" id="KW-0732">Signal</keyword>
<protein>
    <submittedName>
        <fullName evidence="2 3">Secreted protein 14</fullName>
    </submittedName>
</protein>
<dbReference type="AlphaFoldDB" id="A0A034WTW9"/>
<name>A0A034WTW9_RHIMP</name>
<evidence type="ECO:0000313" key="3">
    <source>
        <dbReference type="EMBL" id="NOV40951.1"/>
    </source>
</evidence>
<dbReference type="OrthoDB" id="365605at2759"/>
<accession>A0A034WTW9</accession>
<sequence>MTASAKSRRTVDNDALFNCFDSGRKMRTVPIFTFLAVLAVAECVSATSVPNCQNVNCAEARCQPADCTCGSYKDGCGCCDICYKCPGDVCIPLFQERCSGDKICELDEPGTFFFGGKGKCKLS</sequence>
<dbReference type="EMBL" id="GBBR01000056">
    <property type="protein sequence ID" value="JAC59006.1"/>
    <property type="molecule type" value="Transcribed_RNA"/>
</dbReference>
<evidence type="ECO:0000313" key="2">
    <source>
        <dbReference type="EMBL" id="JAC59006.1"/>
    </source>
</evidence>
<dbReference type="SUPFAM" id="SSF57184">
    <property type="entry name" value="Growth factor receptor domain"/>
    <property type="match status" value="1"/>
</dbReference>
<organism evidence="2">
    <name type="scientific">Rhipicephalus microplus</name>
    <name type="common">Cattle tick</name>
    <name type="synonym">Boophilus microplus</name>
    <dbReference type="NCBI Taxonomy" id="6941"/>
    <lineage>
        <taxon>Eukaryota</taxon>
        <taxon>Metazoa</taxon>
        <taxon>Ecdysozoa</taxon>
        <taxon>Arthropoda</taxon>
        <taxon>Chelicerata</taxon>
        <taxon>Arachnida</taxon>
        <taxon>Acari</taxon>
        <taxon>Parasitiformes</taxon>
        <taxon>Ixodida</taxon>
        <taxon>Ixodoidea</taxon>
        <taxon>Ixodidae</taxon>
        <taxon>Rhipicephalinae</taxon>
        <taxon>Rhipicephalus</taxon>
        <taxon>Boophilus</taxon>
    </lineage>
</organism>
<evidence type="ECO:0000256" key="1">
    <source>
        <dbReference type="SAM" id="SignalP"/>
    </source>
</evidence>
<dbReference type="VEuPathDB" id="VectorBase:LOC119171637"/>
<dbReference type="EMBL" id="GHWJ01008214">
    <property type="protein sequence ID" value="NOV40951.1"/>
    <property type="molecule type" value="Transcribed_RNA"/>
</dbReference>
<feature type="chain" id="PRO_5035982675" evidence="1">
    <location>
        <begin position="47"/>
        <end position="123"/>
    </location>
</feature>
<proteinExistence type="predicted"/>
<reference evidence="3" key="2">
    <citation type="submission" date="2019-09" db="EMBL/GenBank/DDBJ databases">
        <title>Organ-specific transcriptomic study of the physiology of the cattle tick, Rhipicephalus microplus.</title>
        <authorList>
            <person name="Tirloni L."/>
            <person name="Braz G."/>
            <person name="Gandara A.C.P."/>
            <person name="Sabadin G.A."/>
            <person name="da Silva R.M."/>
            <person name="Guizzo M.G."/>
            <person name="Machado J.A."/>
            <person name="Costa E.P."/>
            <person name="Gomes H.F."/>
            <person name="Moraes J."/>
            <person name="Mota M.B.S."/>
            <person name="Mesquita R.D."/>
            <person name="Alvarenga P.H."/>
            <person name="Alves F."/>
            <person name="Seixas A."/>
            <person name="da Fonseca R.N."/>
            <person name="Fogaca A."/>
            <person name="Logullo C."/>
            <person name="Tanaka A."/>
            <person name="Daffre S."/>
            <person name="Termignoni C."/>
            <person name="Vaz I.S.Jr."/>
            <person name="Oliveira P.L."/>
            <person name="Ribeiro J.M."/>
        </authorList>
    </citation>
    <scope>NUCLEOTIDE SEQUENCE</scope>
    <source>
        <strain evidence="3">Porto Alegre</strain>
    </source>
</reference>